<feature type="compositionally biased region" description="Polar residues" evidence="2">
    <location>
        <begin position="70"/>
        <end position="101"/>
    </location>
</feature>
<sequence>MSLFDLEAFVKSPTIEVLSDLRKQEWLDIANSYKIPCNARAKKEVIKNVVVEGLVTLEVLPADSIDVLTRGTSSGDKTPKSSLLSHFNLQTHPPGEETQTPPEKEKLAHRESPTDQRTSPQFQLNYDIQLRRLQMEREIAQQKLEMEERRAERNAQQKLEMEKQKLEMEERRAQQMMEKELDLRFREVKLKEEQHHHNNNPRPPIWRQRGRWNSETDNWVVFRNGVNTITSQYSSKQAFPDNYSIPSRVLSNVLRSKAQKRIPLNPTDIKDLLYTIYNNVTTEYSNALWLRNYSV</sequence>
<protein>
    <submittedName>
        <fullName evidence="3">Uncharacterized protein</fullName>
    </submittedName>
</protein>
<accession>A0AAE1KJ29</accession>
<dbReference type="EMBL" id="JAWQEG010002138">
    <property type="protein sequence ID" value="KAK3874088.1"/>
    <property type="molecule type" value="Genomic_DNA"/>
</dbReference>
<feature type="region of interest" description="Disordered" evidence="2">
    <location>
        <begin position="68"/>
        <end position="123"/>
    </location>
</feature>
<evidence type="ECO:0000313" key="4">
    <source>
        <dbReference type="Proteomes" id="UP001286313"/>
    </source>
</evidence>
<name>A0AAE1KJ29_PETCI</name>
<gene>
    <name evidence="3" type="ORF">Pcinc_020957</name>
</gene>
<evidence type="ECO:0000256" key="1">
    <source>
        <dbReference type="SAM" id="Coils"/>
    </source>
</evidence>
<organism evidence="3 4">
    <name type="scientific">Petrolisthes cinctipes</name>
    <name type="common">Flat porcelain crab</name>
    <dbReference type="NCBI Taxonomy" id="88211"/>
    <lineage>
        <taxon>Eukaryota</taxon>
        <taxon>Metazoa</taxon>
        <taxon>Ecdysozoa</taxon>
        <taxon>Arthropoda</taxon>
        <taxon>Crustacea</taxon>
        <taxon>Multicrustacea</taxon>
        <taxon>Malacostraca</taxon>
        <taxon>Eumalacostraca</taxon>
        <taxon>Eucarida</taxon>
        <taxon>Decapoda</taxon>
        <taxon>Pleocyemata</taxon>
        <taxon>Anomura</taxon>
        <taxon>Galatheoidea</taxon>
        <taxon>Porcellanidae</taxon>
        <taxon>Petrolisthes</taxon>
    </lineage>
</organism>
<evidence type="ECO:0000313" key="3">
    <source>
        <dbReference type="EMBL" id="KAK3874088.1"/>
    </source>
</evidence>
<evidence type="ECO:0000256" key="2">
    <source>
        <dbReference type="SAM" id="MobiDB-lite"/>
    </source>
</evidence>
<dbReference type="AlphaFoldDB" id="A0AAE1KJ29"/>
<comment type="caution">
    <text evidence="3">The sequence shown here is derived from an EMBL/GenBank/DDBJ whole genome shotgun (WGS) entry which is preliminary data.</text>
</comment>
<feature type="compositionally biased region" description="Basic and acidic residues" evidence="2">
    <location>
        <begin position="102"/>
        <end position="114"/>
    </location>
</feature>
<keyword evidence="1" id="KW-0175">Coiled coil</keyword>
<proteinExistence type="predicted"/>
<dbReference type="Proteomes" id="UP001286313">
    <property type="component" value="Unassembled WGS sequence"/>
</dbReference>
<keyword evidence="4" id="KW-1185">Reference proteome</keyword>
<feature type="coiled-coil region" evidence="1">
    <location>
        <begin position="130"/>
        <end position="183"/>
    </location>
</feature>
<reference evidence="3" key="1">
    <citation type="submission" date="2023-10" db="EMBL/GenBank/DDBJ databases">
        <title>Genome assemblies of two species of porcelain crab, Petrolisthes cinctipes and Petrolisthes manimaculis (Anomura: Porcellanidae).</title>
        <authorList>
            <person name="Angst P."/>
        </authorList>
    </citation>
    <scope>NUCLEOTIDE SEQUENCE</scope>
    <source>
        <strain evidence="3">PB745_01</strain>
        <tissue evidence="3">Gill</tissue>
    </source>
</reference>